<dbReference type="Pfam" id="PF00583">
    <property type="entry name" value="Acetyltransf_1"/>
    <property type="match status" value="1"/>
</dbReference>
<dbReference type="InterPro" id="IPR050832">
    <property type="entry name" value="Bact_Acetyltransf"/>
</dbReference>
<keyword evidence="1" id="KW-0808">Transferase</keyword>
<keyword evidence="4" id="KW-0687">Ribonucleoprotein</keyword>
<dbReference type="RefSeq" id="WP_143131686.1">
    <property type="nucleotide sequence ID" value="NZ_FPBH01000005.1"/>
</dbReference>
<dbReference type="InterPro" id="IPR016181">
    <property type="entry name" value="Acyl_CoA_acyltransferase"/>
</dbReference>
<dbReference type="SUPFAM" id="SSF55729">
    <property type="entry name" value="Acyl-CoA N-acyltransferases (Nat)"/>
    <property type="match status" value="1"/>
</dbReference>
<dbReference type="PROSITE" id="PS51186">
    <property type="entry name" value="GNAT"/>
    <property type="match status" value="1"/>
</dbReference>
<dbReference type="GO" id="GO:0016747">
    <property type="term" value="F:acyltransferase activity, transferring groups other than amino-acyl groups"/>
    <property type="evidence" value="ECO:0007669"/>
    <property type="project" value="InterPro"/>
</dbReference>
<dbReference type="CDD" id="cd04301">
    <property type="entry name" value="NAT_SF"/>
    <property type="match status" value="1"/>
</dbReference>
<evidence type="ECO:0000259" key="3">
    <source>
        <dbReference type="PROSITE" id="PS51186"/>
    </source>
</evidence>
<proteinExistence type="predicted"/>
<organism evidence="4 5">
    <name type="scientific">Paraburkholderia aspalathi</name>
    <dbReference type="NCBI Taxonomy" id="1324617"/>
    <lineage>
        <taxon>Bacteria</taxon>
        <taxon>Pseudomonadati</taxon>
        <taxon>Pseudomonadota</taxon>
        <taxon>Betaproteobacteria</taxon>
        <taxon>Burkholderiales</taxon>
        <taxon>Burkholderiaceae</taxon>
        <taxon>Paraburkholderia</taxon>
    </lineage>
</organism>
<protein>
    <submittedName>
        <fullName evidence="4">Ribosomal protein S18 acetylase RimI</fullName>
    </submittedName>
</protein>
<evidence type="ECO:0000256" key="2">
    <source>
        <dbReference type="ARBA" id="ARBA00023315"/>
    </source>
</evidence>
<dbReference type="Gene3D" id="3.40.630.30">
    <property type="match status" value="1"/>
</dbReference>
<evidence type="ECO:0000313" key="4">
    <source>
        <dbReference type="EMBL" id="SFT90342.1"/>
    </source>
</evidence>
<dbReference type="GO" id="GO:0005840">
    <property type="term" value="C:ribosome"/>
    <property type="evidence" value="ECO:0007669"/>
    <property type="project" value="UniProtKB-KW"/>
</dbReference>
<dbReference type="AlphaFoldDB" id="A0A1I7BT57"/>
<sequence length="170" mass="18425">MKTTHLIRAATLEDAPRLAVLGAHVWVHTYAAVGVSDVIADYVLASFTPSTFRALMGEASIVLLIAEEGTSLAGYIIMRLGSSHADVPNEIQTLYVLDAFARRGIGSALMNHARDIAMARTGNRSIWLSVNSQNGKAISFYRSHGMAQDGTVHFELGGTKHENKIMISRD</sequence>
<dbReference type="Proteomes" id="UP000198844">
    <property type="component" value="Unassembled WGS sequence"/>
</dbReference>
<accession>A0A1I7BT57</accession>
<keyword evidence="2" id="KW-0012">Acyltransferase</keyword>
<dbReference type="OrthoDB" id="143110at2"/>
<dbReference type="InterPro" id="IPR000182">
    <property type="entry name" value="GNAT_dom"/>
</dbReference>
<keyword evidence="4" id="KW-0689">Ribosomal protein</keyword>
<evidence type="ECO:0000256" key="1">
    <source>
        <dbReference type="ARBA" id="ARBA00022679"/>
    </source>
</evidence>
<gene>
    <name evidence="4" type="ORF">SAMN05192563_100595</name>
</gene>
<evidence type="ECO:0000313" key="5">
    <source>
        <dbReference type="Proteomes" id="UP000198844"/>
    </source>
</evidence>
<name>A0A1I7BT57_9BURK</name>
<reference evidence="4 5" key="1">
    <citation type="submission" date="2016-10" db="EMBL/GenBank/DDBJ databases">
        <authorList>
            <person name="de Groot N.N."/>
        </authorList>
    </citation>
    <scope>NUCLEOTIDE SEQUENCE [LARGE SCALE GENOMIC DNA]</scope>
    <source>
        <strain evidence="4 5">LMG 27731</strain>
    </source>
</reference>
<dbReference type="PANTHER" id="PTHR43877">
    <property type="entry name" value="AMINOALKYLPHOSPHONATE N-ACETYLTRANSFERASE-RELATED-RELATED"/>
    <property type="match status" value="1"/>
</dbReference>
<dbReference type="EMBL" id="FPBH01000005">
    <property type="protein sequence ID" value="SFT90342.1"/>
    <property type="molecule type" value="Genomic_DNA"/>
</dbReference>
<feature type="domain" description="N-acetyltransferase" evidence="3">
    <location>
        <begin position="5"/>
        <end position="170"/>
    </location>
</feature>